<organism evidence="4 5">
    <name type="scientific">Mycolicibacterium litorale</name>
    <dbReference type="NCBI Taxonomy" id="758802"/>
    <lineage>
        <taxon>Bacteria</taxon>
        <taxon>Bacillati</taxon>
        <taxon>Actinomycetota</taxon>
        <taxon>Actinomycetes</taxon>
        <taxon>Mycobacteriales</taxon>
        <taxon>Mycobacteriaceae</taxon>
        <taxon>Mycolicibacterium</taxon>
    </lineage>
</organism>
<dbReference type="GO" id="GO:0005829">
    <property type="term" value="C:cytosol"/>
    <property type="evidence" value="ECO:0007669"/>
    <property type="project" value="TreeGrafter"/>
</dbReference>
<dbReference type="Proteomes" id="UP000515734">
    <property type="component" value="Chromosome"/>
</dbReference>
<dbReference type="PANTHER" id="PTHR46797">
    <property type="entry name" value="HTH-TYPE TRANSCRIPTIONAL REGULATOR"/>
    <property type="match status" value="1"/>
</dbReference>
<dbReference type="InterPro" id="IPR001387">
    <property type="entry name" value="Cro/C1-type_HTH"/>
</dbReference>
<dbReference type="SUPFAM" id="SSF51182">
    <property type="entry name" value="RmlC-like cupins"/>
    <property type="match status" value="1"/>
</dbReference>
<dbReference type="InterPro" id="IPR010982">
    <property type="entry name" value="Lambda_DNA-bd_dom_sf"/>
</dbReference>
<evidence type="ECO:0000256" key="1">
    <source>
        <dbReference type="ARBA" id="ARBA00023125"/>
    </source>
</evidence>
<dbReference type="Gene3D" id="2.60.120.10">
    <property type="entry name" value="Jelly Rolls"/>
    <property type="match status" value="1"/>
</dbReference>
<dbReference type="CDD" id="cd00093">
    <property type="entry name" value="HTH_XRE"/>
    <property type="match status" value="1"/>
</dbReference>
<dbReference type="InterPro" id="IPR011051">
    <property type="entry name" value="RmlC_Cupin_sf"/>
</dbReference>
<feature type="region of interest" description="Disordered" evidence="2">
    <location>
        <begin position="1"/>
        <end position="21"/>
    </location>
</feature>
<proteinExistence type="predicted"/>
<sequence>MADSQVPVTETALTPPWGARLREAREARQMSLRELSRRLDVSPGHLSQVERDIVAPSISLLYAITSELDVSLDSLFSDSDRADGSAHKGGDPDVPRTPGEGRYVVRSSERQVIEASPGVRWELLTPSTDTPIDFREIVYEPAPRSPNNEAFIRHDGSEFGLILEGRLHVQVEFDTYVLGVGDSIAFDSSRPHRFWNEGPGIARAAWISNATR</sequence>
<dbReference type="SUPFAM" id="SSF47413">
    <property type="entry name" value="lambda repressor-like DNA-binding domains"/>
    <property type="match status" value="1"/>
</dbReference>
<name>A0A6S6P7L2_9MYCO</name>
<dbReference type="GO" id="GO:0003677">
    <property type="term" value="F:DNA binding"/>
    <property type="evidence" value="ECO:0007669"/>
    <property type="project" value="UniProtKB-KW"/>
</dbReference>
<dbReference type="InterPro" id="IPR050807">
    <property type="entry name" value="TransReg_Diox_bact_type"/>
</dbReference>
<dbReference type="GO" id="GO:0003700">
    <property type="term" value="F:DNA-binding transcription factor activity"/>
    <property type="evidence" value="ECO:0007669"/>
    <property type="project" value="TreeGrafter"/>
</dbReference>
<dbReference type="CDD" id="cd02209">
    <property type="entry name" value="cupin_XRE_C"/>
    <property type="match status" value="1"/>
</dbReference>
<feature type="compositionally biased region" description="Polar residues" evidence="2">
    <location>
        <begin position="1"/>
        <end position="12"/>
    </location>
</feature>
<dbReference type="PANTHER" id="PTHR46797:SF2">
    <property type="entry name" value="TRANSCRIPTIONAL REGULATOR"/>
    <property type="match status" value="1"/>
</dbReference>
<feature type="compositionally biased region" description="Basic and acidic residues" evidence="2">
    <location>
        <begin position="80"/>
        <end position="94"/>
    </location>
</feature>
<evidence type="ECO:0000259" key="3">
    <source>
        <dbReference type="PROSITE" id="PS50943"/>
    </source>
</evidence>
<feature type="domain" description="HTH cro/C1-type" evidence="3">
    <location>
        <begin position="21"/>
        <end position="75"/>
    </location>
</feature>
<evidence type="ECO:0000313" key="5">
    <source>
        <dbReference type="Proteomes" id="UP000515734"/>
    </source>
</evidence>
<dbReference type="PROSITE" id="PS50943">
    <property type="entry name" value="HTH_CROC1"/>
    <property type="match status" value="1"/>
</dbReference>
<accession>A0A6S6P7L2</accession>
<reference evidence="4 5" key="1">
    <citation type="submission" date="2020-07" db="EMBL/GenBank/DDBJ databases">
        <title>Complete genome sequence of Mycolicibacterium litorale like strain isolated from cardiac implantable electronic device infection.</title>
        <authorList>
            <person name="Fukano H."/>
            <person name="Miyama H."/>
            <person name="Hoshino Y."/>
        </authorList>
    </citation>
    <scope>NUCLEOTIDE SEQUENCE [LARGE SCALE GENOMIC DNA]</scope>
    <source>
        <strain evidence="4 5">NIIDNTM18</strain>
    </source>
</reference>
<dbReference type="InterPro" id="IPR013096">
    <property type="entry name" value="Cupin_2"/>
</dbReference>
<feature type="region of interest" description="Disordered" evidence="2">
    <location>
        <begin position="80"/>
        <end position="99"/>
    </location>
</feature>
<dbReference type="SMART" id="SM00530">
    <property type="entry name" value="HTH_XRE"/>
    <property type="match status" value="1"/>
</dbReference>
<keyword evidence="1" id="KW-0238">DNA-binding</keyword>
<dbReference type="RefSeq" id="WP_185295115.1">
    <property type="nucleotide sequence ID" value="NZ_AP023287.1"/>
</dbReference>
<gene>
    <name evidence="4" type="ORF">NIIDNTM18_15460</name>
</gene>
<dbReference type="EMBL" id="AP023287">
    <property type="protein sequence ID" value="BCI52268.1"/>
    <property type="molecule type" value="Genomic_DNA"/>
</dbReference>
<evidence type="ECO:0000313" key="4">
    <source>
        <dbReference type="EMBL" id="BCI52268.1"/>
    </source>
</evidence>
<dbReference type="Pfam" id="PF01381">
    <property type="entry name" value="HTH_3"/>
    <property type="match status" value="1"/>
</dbReference>
<protein>
    <submittedName>
        <fullName evidence="4">Transcriptional regulator</fullName>
    </submittedName>
</protein>
<dbReference type="AlphaFoldDB" id="A0A6S6P7L2"/>
<dbReference type="InterPro" id="IPR014710">
    <property type="entry name" value="RmlC-like_jellyroll"/>
</dbReference>
<dbReference type="Gene3D" id="1.10.260.40">
    <property type="entry name" value="lambda repressor-like DNA-binding domains"/>
    <property type="match status" value="1"/>
</dbReference>
<evidence type="ECO:0000256" key="2">
    <source>
        <dbReference type="SAM" id="MobiDB-lite"/>
    </source>
</evidence>
<dbReference type="Pfam" id="PF07883">
    <property type="entry name" value="Cupin_2"/>
    <property type="match status" value="1"/>
</dbReference>